<dbReference type="InterPro" id="IPR000242">
    <property type="entry name" value="PTP_cat"/>
</dbReference>
<dbReference type="GO" id="GO:0048666">
    <property type="term" value="P:neuron development"/>
    <property type="evidence" value="ECO:0007669"/>
    <property type="project" value="UniProtKB-ARBA"/>
</dbReference>
<dbReference type="EMBL" id="JARAKH010000047">
    <property type="protein sequence ID" value="KAK8377195.1"/>
    <property type="molecule type" value="Genomic_DNA"/>
</dbReference>
<evidence type="ECO:0000259" key="16">
    <source>
        <dbReference type="PROSITE" id="PS50853"/>
    </source>
</evidence>
<dbReference type="SUPFAM" id="SSF52799">
    <property type="entry name" value="(Phosphotyrosine protein) phosphatases II"/>
    <property type="match status" value="1"/>
</dbReference>
<keyword evidence="5" id="KW-0378">Hydrolase</keyword>
<evidence type="ECO:0000256" key="13">
    <source>
        <dbReference type="SAM" id="SignalP"/>
    </source>
</evidence>
<evidence type="ECO:0000256" key="5">
    <source>
        <dbReference type="ARBA" id="ARBA00022801"/>
    </source>
</evidence>
<dbReference type="AlphaFoldDB" id="A0AAW0SPA8"/>
<dbReference type="GO" id="GO:0016020">
    <property type="term" value="C:membrane"/>
    <property type="evidence" value="ECO:0007669"/>
    <property type="project" value="UniProtKB-SubCell"/>
</dbReference>
<keyword evidence="18" id="KW-1185">Reference proteome</keyword>
<evidence type="ECO:0000256" key="8">
    <source>
        <dbReference type="ARBA" id="ARBA00023136"/>
    </source>
</evidence>
<dbReference type="PROSITE" id="PS50056">
    <property type="entry name" value="TYR_PHOSPHATASE_2"/>
    <property type="match status" value="1"/>
</dbReference>
<protein>
    <recommendedName>
        <fullName evidence="2">protein-tyrosine-phosphatase</fullName>
        <ecNumber evidence="2">3.1.3.48</ecNumber>
    </recommendedName>
</protein>
<evidence type="ECO:0000256" key="11">
    <source>
        <dbReference type="SAM" id="MobiDB-lite"/>
    </source>
</evidence>
<dbReference type="InterPro" id="IPR029021">
    <property type="entry name" value="Prot-tyrosine_phosphatase-like"/>
</dbReference>
<feature type="domain" description="Fibronectin type-III" evidence="16">
    <location>
        <begin position="37"/>
        <end position="127"/>
    </location>
</feature>
<name>A0AAW0SPA8_SCYPA</name>
<dbReference type="InterPro" id="IPR013783">
    <property type="entry name" value="Ig-like_fold"/>
</dbReference>
<keyword evidence="6" id="KW-0904">Protein phosphatase</keyword>
<reference evidence="17 18" key="1">
    <citation type="submission" date="2023-03" db="EMBL/GenBank/DDBJ databases">
        <title>High-quality genome of Scylla paramamosain provides insights in environmental adaptation.</title>
        <authorList>
            <person name="Zhang L."/>
        </authorList>
    </citation>
    <scope>NUCLEOTIDE SEQUENCE [LARGE SCALE GENOMIC DNA]</scope>
    <source>
        <strain evidence="17">LZ_2023a</strain>
        <tissue evidence="17">Muscle</tissue>
    </source>
</reference>
<dbReference type="Pfam" id="PF00102">
    <property type="entry name" value="Y_phosphatase"/>
    <property type="match status" value="1"/>
</dbReference>
<proteinExistence type="predicted"/>
<evidence type="ECO:0000313" key="17">
    <source>
        <dbReference type="EMBL" id="KAK8377195.1"/>
    </source>
</evidence>
<feature type="chain" id="PRO_5043721261" description="protein-tyrosine-phosphatase" evidence="13">
    <location>
        <begin position="22"/>
        <end position="805"/>
    </location>
</feature>
<sequence>MWAATWLWGDALLLLMAVVVAQETLSVIRQDIGVHSEEVELNISSPAPTELFATWTFENKDTSYFEVRWNPPAEDHASSATTNATWYIIASLTPCTRYTVCVTALDLANYTLGLSSNQTATTATPATNVSLVAVDAVANESSLLDISWKTQDDLSNCSTNFSVTWARLGDTMVDKAFTTDLQYTIVGLEAFTSYNVCVATGLTDAPNYPVCGINTTKEDVPGRPANVTAKAAGAEALWVGWEQPVEPNGVVTSYTLIWTHAATYLSDTLHVNGNTTAAVISGLQPCTNYTITVSAATAAGSGQPGGPARAATETAAPGSPTEVAASQVEGQPHALNVTWTQADARGHCQVTSNTVIWWLAASGDLVGNQTFPATVQVNLTGLQSSTAYSVGVSAAVQKIEGPSAGHVNGTTAREGTPSGLGTPAWVVGLSVAGVAVVLAVAAVAVYCLRYKPRLRPLPSVSQPDLKLSCRSLIPQEVEGAVRVEDLRGYIELLEEDTQRRLEEEFEQVQQSSGKHPTVAASQDHNKDKNRFRNILPFDHSRVILSPEAGQADSDYINANYIKDAWGRDSFIACQAPMEGTIGDFWRLVWQQDACVVVILTNPRERGREMCAVYWPTLEEPVITVGDLTVTRRSETSEGGLRVREFVLQKGKEQRPVRQYHLTTWLDFGVPNHEHHLLDFIREVRDSVTSANGPLVVHCRAGVGRTGTFIGLWNLMDAVDAGQRESVNVRQTVLAMRDCRCCMVQTPEQYLYLYKSIVAYLEEPQRWRTEDQWHRTPREPRSQKENHLAYDNPAFTEEATPSGHHA</sequence>
<keyword evidence="9" id="KW-0325">Glycoprotein</keyword>
<dbReference type="Gene3D" id="3.90.190.10">
    <property type="entry name" value="Protein tyrosine phosphatase superfamily"/>
    <property type="match status" value="1"/>
</dbReference>
<dbReference type="InterPro" id="IPR003961">
    <property type="entry name" value="FN3_dom"/>
</dbReference>
<evidence type="ECO:0000256" key="7">
    <source>
        <dbReference type="ARBA" id="ARBA00022989"/>
    </source>
</evidence>
<keyword evidence="8 12" id="KW-0472">Membrane</keyword>
<feature type="domain" description="Fibronectin type-III" evidence="16">
    <location>
        <begin position="223"/>
        <end position="317"/>
    </location>
</feature>
<organism evidence="17 18">
    <name type="scientific">Scylla paramamosain</name>
    <name type="common">Mud crab</name>
    <dbReference type="NCBI Taxonomy" id="85552"/>
    <lineage>
        <taxon>Eukaryota</taxon>
        <taxon>Metazoa</taxon>
        <taxon>Ecdysozoa</taxon>
        <taxon>Arthropoda</taxon>
        <taxon>Crustacea</taxon>
        <taxon>Multicrustacea</taxon>
        <taxon>Malacostraca</taxon>
        <taxon>Eumalacostraca</taxon>
        <taxon>Eucarida</taxon>
        <taxon>Decapoda</taxon>
        <taxon>Pleocyemata</taxon>
        <taxon>Brachyura</taxon>
        <taxon>Eubrachyura</taxon>
        <taxon>Portunoidea</taxon>
        <taxon>Portunidae</taxon>
        <taxon>Portuninae</taxon>
        <taxon>Scylla</taxon>
    </lineage>
</organism>
<dbReference type="FunFam" id="3.90.190.10:FF:000102">
    <property type="entry name" value="Receptor-type tyrosine-protein phosphatase"/>
    <property type="match status" value="1"/>
</dbReference>
<dbReference type="InterPro" id="IPR003595">
    <property type="entry name" value="Tyr_Pase_cat"/>
</dbReference>
<dbReference type="PANTHER" id="PTHR46957:SF3">
    <property type="entry name" value="CYTOKINE RECEPTOR"/>
    <property type="match status" value="1"/>
</dbReference>
<dbReference type="CDD" id="cd00063">
    <property type="entry name" value="FN3"/>
    <property type="match status" value="2"/>
</dbReference>
<comment type="catalytic activity">
    <reaction evidence="10">
        <text>O-phospho-L-tyrosyl-[protein] + H2O = L-tyrosyl-[protein] + phosphate</text>
        <dbReference type="Rhea" id="RHEA:10684"/>
        <dbReference type="Rhea" id="RHEA-COMP:10136"/>
        <dbReference type="Rhea" id="RHEA-COMP:20101"/>
        <dbReference type="ChEBI" id="CHEBI:15377"/>
        <dbReference type="ChEBI" id="CHEBI:43474"/>
        <dbReference type="ChEBI" id="CHEBI:46858"/>
        <dbReference type="ChEBI" id="CHEBI:61978"/>
        <dbReference type="EC" id="3.1.3.48"/>
    </reaction>
</comment>
<dbReference type="GO" id="GO:0004725">
    <property type="term" value="F:protein tyrosine phosphatase activity"/>
    <property type="evidence" value="ECO:0007669"/>
    <property type="project" value="UniProtKB-EC"/>
</dbReference>
<dbReference type="SMART" id="SM00404">
    <property type="entry name" value="PTPc_motif"/>
    <property type="match status" value="1"/>
</dbReference>
<feature type="region of interest" description="Disordered" evidence="11">
    <location>
        <begin position="300"/>
        <end position="320"/>
    </location>
</feature>
<gene>
    <name evidence="17" type="ORF">O3P69_013679</name>
</gene>
<evidence type="ECO:0000256" key="3">
    <source>
        <dbReference type="ARBA" id="ARBA00022692"/>
    </source>
</evidence>
<dbReference type="InterPro" id="IPR050713">
    <property type="entry name" value="RTP_Phos/Ushers"/>
</dbReference>
<feature type="region of interest" description="Disordered" evidence="11">
    <location>
        <begin position="768"/>
        <end position="805"/>
    </location>
</feature>
<dbReference type="PRINTS" id="PR00700">
    <property type="entry name" value="PRTYPHPHTASE"/>
</dbReference>
<accession>A0AAW0SPA8</accession>
<evidence type="ECO:0000256" key="10">
    <source>
        <dbReference type="ARBA" id="ARBA00051722"/>
    </source>
</evidence>
<dbReference type="Pfam" id="PF00041">
    <property type="entry name" value="fn3"/>
    <property type="match status" value="1"/>
</dbReference>
<evidence type="ECO:0000256" key="1">
    <source>
        <dbReference type="ARBA" id="ARBA00004167"/>
    </source>
</evidence>
<evidence type="ECO:0000256" key="6">
    <source>
        <dbReference type="ARBA" id="ARBA00022912"/>
    </source>
</evidence>
<feature type="domain" description="Tyrosine-protein phosphatase" evidence="14">
    <location>
        <begin position="501"/>
        <end position="759"/>
    </location>
</feature>
<dbReference type="InterPro" id="IPR000387">
    <property type="entry name" value="Tyr_Pase_dom"/>
</dbReference>
<dbReference type="InterPro" id="IPR036116">
    <property type="entry name" value="FN3_sf"/>
</dbReference>
<keyword evidence="7 12" id="KW-1133">Transmembrane helix</keyword>
<dbReference type="SMART" id="SM00194">
    <property type="entry name" value="PTPc"/>
    <property type="match status" value="1"/>
</dbReference>
<keyword evidence="4 13" id="KW-0732">Signal</keyword>
<evidence type="ECO:0000256" key="9">
    <source>
        <dbReference type="ARBA" id="ARBA00023180"/>
    </source>
</evidence>
<dbReference type="EC" id="3.1.3.48" evidence="2"/>
<evidence type="ECO:0000256" key="4">
    <source>
        <dbReference type="ARBA" id="ARBA00022729"/>
    </source>
</evidence>
<evidence type="ECO:0000259" key="15">
    <source>
        <dbReference type="PROSITE" id="PS50056"/>
    </source>
</evidence>
<keyword evidence="3 12" id="KW-0812">Transmembrane</keyword>
<feature type="signal peptide" evidence="13">
    <location>
        <begin position="1"/>
        <end position="21"/>
    </location>
</feature>
<dbReference type="PROSITE" id="PS50055">
    <property type="entry name" value="TYR_PHOSPHATASE_PTP"/>
    <property type="match status" value="1"/>
</dbReference>
<dbReference type="SMART" id="SM00060">
    <property type="entry name" value="FN3"/>
    <property type="match status" value="4"/>
</dbReference>
<dbReference type="PROSITE" id="PS00383">
    <property type="entry name" value="TYR_PHOSPHATASE_1"/>
    <property type="match status" value="1"/>
</dbReference>
<comment type="subcellular location">
    <subcellularLocation>
        <location evidence="1">Membrane</location>
        <topology evidence="1">Single-pass membrane protein</topology>
    </subcellularLocation>
</comment>
<dbReference type="CDD" id="cd00047">
    <property type="entry name" value="PTPc"/>
    <property type="match status" value="1"/>
</dbReference>
<comment type="caution">
    <text evidence="17">The sequence shown here is derived from an EMBL/GenBank/DDBJ whole genome shotgun (WGS) entry which is preliminary data.</text>
</comment>
<dbReference type="InterPro" id="IPR016130">
    <property type="entry name" value="Tyr_Pase_AS"/>
</dbReference>
<feature type="domain" description="Tyrosine specific protein phosphatases" evidence="15">
    <location>
        <begin position="674"/>
        <end position="750"/>
    </location>
</feature>
<dbReference type="PANTHER" id="PTHR46957">
    <property type="entry name" value="CYTOKINE RECEPTOR"/>
    <property type="match status" value="1"/>
</dbReference>
<feature type="transmembrane region" description="Helical" evidence="12">
    <location>
        <begin position="424"/>
        <end position="448"/>
    </location>
</feature>
<evidence type="ECO:0000256" key="12">
    <source>
        <dbReference type="SAM" id="Phobius"/>
    </source>
</evidence>
<dbReference type="PROSITE" id="PS50853">
    <property type="entry name" value="FN3"/>
    <property type="match status" value="3"/>
</dbReference>
<dbReference type="SUPFAM" id="SSF49265">
    <property type="entry name" value="Fibronectin type III"/>
    <property type="match status" value="2"/>
</dbReference>
<evidence type="ECO:0000259" key="14">
    <source>
        <dbReference type="PROSITE" id="PS50055"/>
    </source>
</evidence>
<evidence type="ECO:0000313" key="18">
    <source>
        <dbReference type="Proteomes" id="UP001487740"/>
    </source>
</evidence>
<dbReference type="Proteomes" id="UP001487740">
    <property type="component" value="Unassembled WGS sequence"/>
</dbReference>
<evidence type="ECO:0000256" key="2">
    <source>
        <dbReference type="ARBA" id="ARBA00013064"/>
    </source>
</evidence>
<feature type="compositionally biased region" description="Basic and acidic residues" evidence="11">
    <location>
        <begin position="768"/>
        <end position="787"/>
    </location>
</feature>
<feature type="domain" description="Fibronectin type-III" evidence="16">
    <location>
        <begin position="319"/>
        <end position="414"/>
    </location>
</feature>
<dbReference type="Gene3D" id="2.60.40.10">
    <property type="entry name" value="Immunoglobulins"/>
    <property type="match status" value="3"/>
</dbReference>